<dbReference type="InParanoid" id="A0A090CEH8"/>
<dbReference type="InterPro" id="IPR052743">
    <property type="entry name" value="Glutaminase_GtaA"/>
</dbReference>
<reference evidence="5" key="2">
    <citation type="journal article" date="2014" name="Genetics">
        <title>Maintaining two mating types: Structure of the mating type locus and its role in heterokaryosis in Podospora anserina.</title>
        <authorList>
            <person name="Grognet P."/>
            <person name="Bidard F."/>
            <person name="Kuchly C."/>
            <person name="Tong L.C.H."/>
            <person name="Coppin E."/>
            <person name="Benkhali J.A."/>
            <person name="Couloux A."/>
            <person name="Wincker P."/>
            <person name="Debuchy R."/>
            <person name="Silar P."/>
        </authorList>
    </citation>
    <scope>GENOME REANNOTATION</scope>
    <source>
        <strain evidence="5">S / ATCC MYA-4624 / DSM 980 / FGSC 10383</strain>
    </source>
</reference>
<reference evidence="4 5" key="1">
    <citation type="journal article" date="2008" name="Genome Biol.">
        <title>The genome sequence of the model ascomycete fungus Podospora anserina.</title>
        <authorList>
            <person name="Espagne E."/>
            <person name="Lespinet O."/>
            <person name="Malagnac F."/>
            <person name="Da Silva C."/>
            <person name="Jaillon O."/>
            <person name="Porcel B.M."/>
            <person name="Couloux A."/>
            <person name="Aury J.-M."/>
            <person name="Segurens B."/>
            <person name="Poulain J."/>
            <person name="Anthouard V."/>
            <person name="Grossetete S."/>
            <person name="Khalili H."/>
            <person name="Coppin E."/>
            <person name="Dequard-Chablat M."/>
            <person name="Picard M."/>
            <person name="Contamine V."/>
            <person name="Arnaise S."/>
            <person name="Bourdais A."/>
            <person name="Berteaux-Lecellier V."/>
            <person name="Gautheret D."/>
            <person name="de Vries R.P."/>
            <person name="Battaglia E."/>
            <person name="Coutinho P.M."/>
            <person name="Danchin E.G.J."/>
            <person name="Henrissat B."/>
            <person name="El Khoury R."/>
            <person name="Sainsard-Chanet A."/>
            <person name="Boivin A."/>
            <person name="Pinan-Lucarre B."/>
            <person name="Sellem C.H."/>
            <person name="Debuchy R."/>
            <person name="Wincker P."/>
            <person name="Weissenbach J."/>
            <person name="Silar P."/>
        </authorList>
    </citation>
    <scope>NUCLEOTIDE SEQUENCE [LARGE SCALE GENOMIC DNA]</scope>
    <source>
        <strain evidence="5">S / ATCC MYA-4624 / DSM 980 / FGSC 10383</strain>
    </source>
</reference>
<evidence type="ECO:0000313" key="4">
    <source>
        <dbReference type="EMBL" id="CDP26150.1"/>
    </source>
</evidence>
<organism evidence="4 5">
    <name type="scientific">Podospora anserina (strain S / ATCC MYA-4624 / DSM 980 / FGSC 10383)</name>
    <name type="common">Pleurage anserina</name>
    <dbReference type="NCBI Taxonomy" id="515849"/>
    <lineage>
        <taxon>Eukaryota</taxon>
        <taxon>Fungi</taxon>
        <taxon>Dikarya</taxon>
        <taxon>Ascomycota</taxon>
        <taxon>Pezizomycotina</taxon>
        <taxon>Sordariomycetes</taxon>
        <taxon>Sordariomycetidae</taxon>
        <taxon>Sordariales</taxon>
        <taxon>Podosporaceae</taxon>
        <taxon>Podospora</taxon>
        <taxon>Podospora anserina</taxon>
    </lineage>
</organism>
<dbReference type="InterPro" id="IPR032514">
    <property type="entry name" value="GtaA_central"/>
</dbReference>
<dbReference type="EMBL" id="FO904937">
    <property type="protein sequence ID" value="CDP26150.1"/>
    <property type="molecule type" value="Genomic_DNA"/>
</dbReference>
<dbReference type="STRING" id="515849.A0A090CEH8"/>
<name>A0A090CEH8_PODAN</name>
<dbReference type="InterPro" id="IPR033433">
    <property type="entry name" value="GtaA_N"/>
</dbReference>
<protein>
    <submittedName>
        <fullName evidence="4">Glutaminase</fullName>
    </submittedName>
</protein>
<proteinExistence type="predicted"/>
<keyword evidence="5" id="KW-1185">Reference proteome</keyword>
<feature type="domain" description="Glutaminase A central" evidence="2">
    <location>
        <begin position="696"/>
        <end position="794"/>
    </location>
</feature>
<dbReference type="Pfam" id="PF17168">
    <property type="entry name" value="DUF5127"/>
    <property type="match status" value="1"/>
</dbReference>
<dbReference type="Proteomes" id="UP000001197">
    <property type="component" value="Chromosome 2"/>
</dbReference>
<dbReference type="AlphaFoldDB" id="A0A090CEH8"/>
<evidence type="ECO:0000259" key="2">
    <source>
        <dbReference type="Pfam" id="PF16335"/>
    </source>
</evidence>
<feature type="signal peptide" evidence="1">
    <location>
        <begin position="1"/>
        <end position="17"/>
    </location>
</feature>
<feature type="domain" description="Glutaminase A central" evidence="2">
    <location>
        <begin position="536"/>
        <end position="657"/>
    </location>
</feature>
<accession>A0A090CEH8</accession>
<dbReference type="PANTHER" id="PTHR31987">
    <property type="entry name" value="GLUTAMINASE A-RELATED"/>
    <property type="match status" value="1"/>
</dbReference>
<evidence type="ECO:0000313" key="5">
    <source>
        <dbReference type="Proteomes" id="UP000001197"/>
    </source>
</evidence>
<sequence length="843" mass="94704">MRLFDLFLLAAGGLTSASTLTPNTVPLIVRNPYLSTWLYHARDAPWENWPMFWTGAHVGFSVMASASGKVYPLLGRPQDSLSTKRHKIAYPEYLGVTFDASTTNLSYSIPAAGGESSVLVTLSFLSPITPSSTMRQAIPAGYMTVFVAGCDDLDLYTDVNGEWVTGNRDNTLRWEMFESPPGEEKGTKNGTKTGIKTWKVRREREELLTEFGDRAEWGTLHFSAPGGENGVRYQSGTSALLRGLFAERGELRDEVDGEFRRVMEDEPVFAFSKGFKLADGGKGKEKCEKREESVRFTWALVQDPVVQFASARGLTMMRPLWQSFFTDADELVGWHFDDFETAAKLAGEYSDALARDAYESGSREYQDIAALSARQVLGATQFSGTPEDPILFLKEISSNGNFQTVDVIFPAFPFFLYTNPRWLAYLLEPLLEHQLSGQYPNDYSMHDLGAHFPNATGHPDGRDEYMPVEECGNMLIMGLALANALRYDTDPAFVRPKGAEGMRTAPGAKRWWESVDEYGIDLPRGEAKLGSTPKAAEKWLSRSYKLWKQWTGYLVRESLIPHNQLCTDDFAGWLANQTNLALKGIIGIKAMSEIADIVGEKEDAKFYRETAGEYIEKWQEYGISRDGTHAKLAYTWYGSWTTIYNLYADSLLCFHVSDKNKSSVTGGRKSGKQPRMESQIPLGQQAYRSEKDGNVFIPDKVYQMQSDWYHAVLQKYGLPLDSRHLYTKSDWEFFAAAVTGRKTRTEILTSVARWVNETETDRPFTDLYDTEGNGGFPGIWFMARPVVGGHFAFLALERACGGKAVEALKFLDKREPGEVDVELVLMRDLSTGEQYDDEGWEDL</sequence>
<dbReference type="Pfam" id="PF16335">
    <property type="entry name" value="GtaA_6_Hairpin"/>
    <property type="match status" value="3"/>
</dbReference>
<evidence type="ECO:0000259" key="3">
    <source>
        <dbReference type="Pfam" id="PF17168"/>
    </source>
</evidence>
<keyword evidence="1" id="KW-0732">Signal</keyword>
<dbReference type="PANTHER" id="PTHR31987:SF12">
    <property type="entry name" value="PUTATIVE (AFU_ORTHOLOGUE AFUA_3G10910)-RELATED"/>
    <property type="match status" value="1"/>
</dbReference>
<feature type="domain" description="Glutaminase A central" evidence="2">
    <location>
        <begin position="362"/>
        <end position="484"/>
    </location>
</feature>
<feature type="chain" id="PRO_5001853517" evidence="1">
    <location>
        <begin position="18"/>
        <end position="843"/>
    </location>
</feature>
<evidence type="ECO:0000256" key="1">
    <source>
        <dbReference type="SAM" id="SignalP"/>
    </source>
</evidence>
<feature type="domain" description="Glutaminase A N-terminal" evidence="3">
    <location>
        <begin position="117"/>
        <end position="348"/>
    </location>
</feature>